<protein>
    <recommendedName>
        <fullName evidence="6">CW-type domain-containing protein</fullName>
    </recommendedName>
</protein>
<reference evidence="7 8" key="1">
    <citation type="journal article" date="2020" name="Nat. Food">
        <title>A phased Vanilla planifolia genome enables genetic improvement of flavour and production.</title>
        <authorList>
            <person name="Hasing T."/>
            <person name="Tang H."/>
            <person name="Brym M."/>
            <person name="Khazi F."/>
            <person name="Huang T."/>
            <person name="Chambers A.H."/>
        </authorList>
    </citation>
    <scope>NUCLEOTIDE SEQUENCE [LARGE SCALE GENOMIC DNA]</scope>
    <source>
        <tissue evidence="7">Leaf</tissue>
    </source>
</reference>
<dbReference type="Gene3D" id="3.30.40.100">
    <property type="match status" value="1"/>
</dbReference>
<evidence type="ECO:0000256" key="2">
    <source>
        <dbReference type="ARBA" id="ARBA00022771"/>
    </source>
</evidence>
<feature type="domain" description="CW-type" evidence="6">
    <location>
        <begin position="429"/>
        <end position="482"/>
    </location>
</feature>
<feature type="compositionally biased region" description="Basic and acidic residues" evidence="4">
    <location>
        <begin position="247"/>
        <end position="258"/>
    </location>
</feature>
<dbReference type="InterPro" id="IPR055300">
    <property type="entry name" value="CWZF3/5/7"/>
</dbReference>
<dbReference type="PANTHER" id="PTHR46524">
    <property type="entry name" value="CW-TYPE ZINC FINGER"/>
    <property type="match status" value="1"/>
</dbReference>
<evidence type="ECO:0000313" key="7">
    <source>
        <dbReference type="EMBL" id="KAG0502657.1"/>
    </source>
</evidence>
<feature type="region of interest" description="Disordered" evidence="4">
    <location>
        <begin position="511"/>
        <end position="534"/>
    </location>
</feature>
<comment type="caution">
    <text evidence="7">The sequence shown here is derived from an EMBL/GenBank/DDBJ whole genome shotgun (WGS) entry which is preliminary data.</text>
</comment>
<name>A0A835VKU9_VANPL</name>
<dbReference type="GO" id="GO:0008270">
    <property type="term" value="F:zinc ion binding"/>
    <property type="evidence" value="ECO:0007669"/>
    <property type="project" value="UniProtKB-KW"/>
</dbReference>
<feature type="compositionally biased region" description="Low complexity" evidence="4">
    <location>
        <begin position="855"/>
        <end position="865"/>
    </location>
</feature>
<sequence>MSCPGIILIFTVIWGLMFLHLHPWRIAQVAAGSFLVNLLILYVNLRLPSFRVLCFHLFVHQYFIYWRKMIVFFKNSLSCVLHKMMPGSCVTSSVTPWNTKTGRDFTNKQKNCRESILTVVQTGGQTCEVVNSTSLTNNVGTRAAQEVVSTVQDMLLPSIVSSVDAKADGNVFGDSMKEINSKDLEFIGCRCTEEEVHSEKETGFPNGKPYYNDHVAEKEFVDSGANRQDITFVTHKKKKGRTKKSKCKADSSRHRPRKDCNAENMEFAKEIIAQESFSTEKSVSKMIQGRGEAFDSGRILKLRENNGIPFIKSKKEQLSTALSVGHKNKNKLSDVSSLCSERKSKPSKLHKDINKVDKGEPQRDFAVIPHVQQVESTAHVLGSISTEREGSEVGRPVKFGIAGPATDAPPYMSDAAPNSDAATATQALVLIQDNWVCCDECQRWRLLPYGTNPEDLPKKWRCSMQFWLPGLNNCNVSEDETTKAFHELYPVPVPVSDTNLTSHLDAAASTVTSAGPFNPDRRLENNMNDAPLSRNKKHASMDGIDFPNDSSLTQLPKSSRNLQVAFQNKCLNNVGYCLETDSKLMPSYKDGGATEKHLYKPTEKHKFMSYYKGGKAKHSKPMCKREADVYGQSSSKKCKKDNSCHSLKGLDSILGTPGKIAANRDGNLDKAPKSVTQSYSDHSCSKNFMSKSASSRKSIDPVIPSSHRKHGELCSSSHAEKPNKYDSNCKKRKLKELQEKQVCKKISMSGQLSVGPSPKIKEHLVPSDLRRQKKAKIAKYEEKRSHAVVGSGRIETTNIIPSNGKHLLDDGGVQPTTEDQLVHYQGNAMLGQGLDCMDGVKRNVRCAHPLAAAAASSSSKVSGSQKSKKTLPDLRESPVGSVSSSPLRVIKTENIFTKRNSSMKDNVVHSGIVSQKGSSYGKIYGNGSQLGIKINDPASFASLKSLEVYKSSQSGARKSFKDPYDYMGAETNALAVVSNIGSKMTKHDDVMPANLHEPSILFGDVNPSPQSKKCQLMQLDNNHAFEEVKHCASGQKKPGKGFLCSRDKEGILDMDAGGRKLKVFRSSRHKELHSFQSTIHKADMEFDLLNSNGKCDLESHSKLQIDNDLSFAIAGRNKGTPGENLQQEQSNGKQKPPDLLISVEIDRSVNGSGKGMQPSHAVKDRLGKKGPISQKVPESNKGTSLEQYHVDAVKNVLKSSKLSRKIDELNGMHSNLDLQPIAGVPGSSPTKNDVHSSVHSLIKEARDLKHTATRLKNAGFVVESSGLFFESALTFLHAASHMELSNVENARQGDLVPSSQILQLYYETAKFFEFCAHEFEKLKKMAAASLAYKCTEVAYWKVAYYKQPSASKVHAELQVTLDAAFPGESSSSSASDVDNLNNQGGFDKASSVKAVGSPQVASSLAIAAHNRPHIIRLLTYTNQLNCAFEASKKSQNAIAIASNELGKSSIDAVCSVREVIDFNFHNVEGLLHLVRQSMNSISL</sequence>
<feature type="region of interest" description="Disordered" evidence="4">
    <location>
        <begin position="335"/>
        <end position="354"/>
    </location>
</feature>
<feature type="transmembrane region" description="Helical" evidence="5">
    <location>
        <begin position="29"/>
        <end position="47"/>
    </location>
</feature>
<feature type="region of interest" description="Disordered" evidence="4">
    <location>
        <begin position="672"/>
        <end position="727"/>
    </location>
</feature>
<evidence type="ECO:0000259" key="6">
    <source>
        <dbReference type="PROSITE" id="PS51050"/>
    </source>
</evidence>
<accession>A0A835VKU9</accession>
<feature type="compositionally biased region" description="Basic and acidic residues" evidence="4">
    <location>
        <begin position="718"/>
        <end position="727"/>
    </location>
</feature>
<feature type="region of interest" description="Disordered" evidence="4">
    <location>
        <begin position="1114"/>
        <end position="1182"/>
    </location>
</feature>
<evidence type="ECO:0000256" key="5">
    <source>
        <dbReference type="SAM" id="Phobius"/>
    </source>
</evidence>
<feature type="region of interest" description="Disordered" evidence="4">
    <location>
        <begin position="236"/>
        <end position="258"/>
    </location>
</feature>
<feature type="compositionally biased region" description="Polar residues" evidence="4">
    <location>
        <begin position="1123"/>
        <end position="1133"/>
    </location>
</feature>
<dbReference type="EMBL" id="JADCNM010000001">
    <property type="protein sequence ID" value="KAG0502657.1"/>
    <property type="molecule type" value="Genomic_DNA"/>
</dbReference>
<dbReference type="OrthoDB" id="757982at2759"/>
<feature type="compositionally biased region" description="Basic residues" evidence="4">
    <location>
        <begin position="236"/>
        <end position="246"/>
    </location>
</feature>
<feature type="compositionally biased region" description="Basic and acidic residues" evidence="4">
    <location>
        <begin position="340"/>
        <end position="354"/>
    </location>
</feature>
<dbReference type="PROSITE" id="PS51050">
    <property type="entry name" value="ZF_CW"/>
    <property type="match status" value="1"/>
</dbReference>
<organism evidence="7 8">
    <name type="scientific">Vanilla planifolia</name>
    <name type="common">Vanilla</name>
    <dbReference type="NCBI Taxonomy" id="51239"/>
    <lineage>
        <taxon>Eukaryota</taxon>
        <taxon>Viridiplantae</taxon>
        <taxon>Streptophyta</taxon>
        <taxon>Embryophyta</taxon>
        <taxon>Tracheophyta</taxon>
        <taxon>Spermatophyta</taxon>
        <taxon>Magnoliopsida</taxon>
        <taxon>Liliopsida</taxon>
        <taxon>Asparagales</taxon>
        <taxon>Orchidaceae</taxon>
        <taxon>Vanilloideae</taxon>
        <taxon>Vanilleae</taxon>
        <taxon>Vanilla</taxon>
    </lineage>
</organism>
<evidence type="ECO:0000313" key="8">
    <source>
        <dbReference type="Proteomes" id="UP000639772"/>
    </source>
</evidence>
<keyword evidence="1" id="KW-0479">Metal-binding</keyword>
<dbReference type="Pfam" id="PF24756">
    <property type="entry name" value="THD_CWZF3-5-7"/>
    <property type="match status" value="1"/>
</dbReference>
<keyword evidence="3" id="KW-0862">Zinc</keyword>
<keyword evidence="5" id="KW-0812">Transmembrane</keyword>
<proteinExistence type="predicted"/>
<feature type="region of interest" description="Disordered" evidence="4">
    <location>
        <begin position="855"/>
        <end position="882"/>
    </location>
</feature>
<evidence type="ECO:0000256" key="4">
    <source>
        <dbReference type="SAM" id="MobiDB-lite"/>
    </source>
</evidence>
<dbReference type="InterPro" id="IPR011124">
    <property type="entry name" value="Znf_CW"/>
</dbReference>
<dbReference type="Proteomes" id="UP000639772">
    <property type="component" value="Chromosome 1"/>
</dbReference>
<dbReference type="PANTHER" id="PTHR46524:SF7">
    <property type="entry name" value="CW-TYPE ZINC FINGER"/>
    <property type="match status" value="1"/>
</dbReference>
<evidence type="ECO:0000256" key="1">
    <source>
        <dbReference type="ARBA" id="ARBA00022723"/>
    </source>
</evidence>
<gene>
    <name evidence="7" type="ORF">HPP92_002729</name>
</gene>
<evidence type="ECO:0000256" key="3">
    <source>
        <dbReference type="ARBA" id="ARBA00022833"/>
    </source>
</evidence>
<keyword evidence="2" id="KW-0863">Zinc-finger</keyword>
<feature type="transmembrane region" description="Helical" evidence="5">
    <location>
        <begin position="6"/>
        <end position="22"/>
    </location>
</feature>
<keyword evidence="5" id="KW-0472">Membrane</keyword>
<dbReference type="InterPro" id="IPR056406">
    <property type="entry name" value="THD_CWZF3/5/7"/>
</dbReference>
<feature type="compositionally biased region" description="Polar residues" evidence="4">
    <location>
        <begin position="674"/>
        <end position="696"/>
    </location>
</feature>
<dbReference type="Pfam" id="PF07496">
    <property type="entry name" value="zf-CW"/>
    <property type="match status" value="1"/>
</dbReference>
<keyword evidence="5" id="KW-1133">Transmembrane helix</keyword>